<reference evidence="1" key="1">
    <citation type="submission" date="2020-05" db="EMBL/GenBank/DDBJ databases">
        <title>WGS assembly of Panicum virgatum.</title>
        <authorList>
            <person name="Lovell J.T."/>
            <person name="Jenkins J."/>
            <person name="Shu S."/>
            <person name="Juenger T.E."/>
            <person name="Schmutz J."/>
        </authorList>
    </citation>
    <scope>NUCLEOTIDE SEQUENCE</scope>
    <source>
        <strain evidence="1">AP13</strain>
    </source>
</reference>
<organism evidence="1 2">
    <name type="scientific">Panicum virgatum</name>
    <name type="common">Blackwell switchgrass</name>
    <dbReference type="NCBI Taxonomy" id="38727"/>
    <lineage>
        <taxon>Eukaryota</taxon>
        <taxon>Viridiplantae</taxon>
        <taxon>Streptophyta</taxon>
        <taxon>Embryophyta</taxon>
        <taxon>Tracheophyta</taxon>
        <taxon>Spermatophyta</taxon>
        <taxon>Magnoliopsida</taxon>
        <taxon>Liliopsida</taxon>
        <taxon>Poales</taxon>
        <taxon>Poaceae</taxon>
        <taxon>PACMAD clade</taxon>
        <taxon>Panicoideae</taxon>
        <taxon>Panicodae</taxon>
        <taxon>Paniceae</taxon>
        <taxon>Panicinae</taxon>
        <taxon>Panicum</taxon>
        <taxon>Panicum sect. Hiantes</taxon>
    </lineage>
</organism>
<name>A0A8T0WFB3_PANVG</name>
<sequence length="187" mass="21802">MQLEKLLPIMFCYSITKCKMKLLTAGNRELIILSNKASVCFLYQSAIWFKDETSKLCCKWLMAEPAQCISGKLQYDHYKIPKHRAYALCIYGKISWPPPVSVWSSNQHQFNKFWRDSLMCYSDLIVKFNLSGCLQSAYSAPIEEKLTQHRLRWFGHVQRRPPEAPVRNGVLERVDNVKRGRGRPKLT</sequence>
<keyword evidence="2" id="KW-1185">Reference proteome</keyword>
<dbReference type="AlphaFoldDB" id="A0A8T0WFB3"/>
<dbReference type="EMBL" id="CM029039">
    <property type="protein sequence ID" value="KAG2646025.1"/>
    <property type="molecule type" value="Genomic_DNA"/>
</dbReference>
<gene>
    <name evidence="1" type="ORF">PVAP13_2KG474400</name>
</gene>
<accession>A0A8T0WFB3</accession>
<dbReference type="Proteomes" id="UP000823388">
    <property type="component" value="Chromosome 2K"/>
</dbReference>
<evidence type="ECO:0000313" key="2">
    <source>
        <dbReference type="Proteomes" id="UP000823388"/>
    </source>
</evidence>
<comment type="caution">
    <text evidence="1">The sequence shown here is derived from an EMBL/GenBank/DDBJ whole genome shotgun (WGS) entry which is preliminary data.</text>
</comment>
<protein>
    <submittedName>
        <fullName evidence="1">Uncharacterized protein</fullName>
    </submittedName>
</protein>
<proteinExistence type="predicted"/>
<evidence type="ECO:0000313" key="1">
    <source>
        <dbReference type="EMBL" id="KAG2646025.1"/>
    </source>
</evidence>